<dbReference type="SUPFAM" id="SSF55781">
    <property type="entry name" value="GAF domain-like"/>
    <property type="match status" value="1"/>
</dbReference>
<evidence type="ECO:0000313" key="7">
    <source>
        <dbReference type="Proteomes" id="UP000248899"/>
    </source>
</evidence>
<dbReference type="InterPro" id="IPR000719">
    <property type="entry name" value="Prot_kinase_dom"/>
</dbReference>
<comment type="caution">
    <text evidence="6">The sequence shown here is derived from an EMBL/GenBank/DDBJ whole genome shotgun (WGS) entry which is preliminary data.</text>
</comment>
<dbReference type="Gene3D" id="3.30.450.40">
    <property type="match status" value="1"/>
</dbReference>
<sequence>MGWRACRPLSIGLVGRHPRAGNPGRGSCRFPRAVGQCPGMPRVRSCPAAACRHAVASRSIQPALIVNQPLRNPDDTNRMDADWLARARLSNAVRADDVLCFDLTDAGTGRVWSACRTGWESDERCRQFEREYALNGVLDPAWALLPAALIRAADGPVLVFPRVDGRAFDTLADAQLPLDAFLDTAIHAVRTLGALHRLGWLHGDLQPASFVALPDGTVMLRAFAHARNRRTEHAAAEPLRAEFAAYAAPEVSEGADIDERSDLYALGITLFRLLTGALPYKAASTSEWVHAHVAMQPSPATGLRNDLPAILSDLLLKLIAKEPAERYPSCDAVQHDLERIRRDWLAAGRVEPFALGGSNPLAGLRTPDRLFGREAESRRLAAALAAVLQTGEAAIVLVDGPAGVGKTALTEDFMRASRATSRTAWCTSAKVDRFQPARPYAPVLAALRALFGSALARRDDEIAAIVARLRACIGPQASLLSGIFPEIAWLLDVEPVAFGHTDAIPEFHLCRIVVNAFRAFATPAEPLVMTLDDVQWADDATLAFLASVALDPPPHVCLVAGYRSGSQHDHPPAFRRFLQQLAPARVSALTLAPLDAPGVTHMLAGLLGEAPDRLSALGDIVTRRTGGNPFYVQQFVRTLIDEQLLAYDPVRRTWQWQPADLDAHHLAENVVSLLAVRIQRLPHESRTLLSLLACIGTDADVALLCAAAGKTRAELAFWMDPVRQAGLASHSDDHWRCVHDRVIESVHALAGRAERAQCHARIAAAMLARTGARSTEALLELAAQIEQAHTVPLDRTLALAFADALVAAAEAAATVAARDRALSFLACAQTLLGPHAWAQHYGLASRIGMLRGGLLLATGATAQASSTIDELMARTRTPADRAEAHRLKAAQLTVESRYRQAVDVALQGLALLGVTLPAAPTAADLAAAGDAVRDALAGRAIGDLVGLPVMTDTRVEATMALLTALEAAMFYPSGGLPLLHFATMVRLTLQHGVTAASVQGLAWYGVSIAEHHGAYEDGFEFAKVALALVDRHGFERYRSATLIALDQVSVWTRPLSYALERAREAKAAGNASAELRWMCYSCNHIVSDLLSMGEALPAIRDEIDPLLAIARGARYDDIVDLVSTQSEFVDALQFGYDRPVGTWRMRVSTKTPMSVLQFWTDVLAGQAAFIFGDAPAARAALDAAAASAWSTPAHIVTSDFHLFSVLAGIAADGGATPPGPLLERFAPQRARFADWSERNPATFRNKLALIDAEFARVRGDHVAAMQQYDASASLAAERGFVHEQALAHELAARHAMSLGLTGPARHQWRLAHACYRRWGATGKAQALEAQHTFLVMEPPPGGAAVPAREDLDFALAMRASHSLSEEIVLERLIQTLMRNMIVYAGAGYGLLLLARNDRLTIEAAARIVDSDVVVEIARSEPTEHDVPLSILNTVARTRKPVVLANAQREGLPDHVDSLRAHPTRSLFCLPLLKQGVLIGVLYLENALSNGVFSPRRIAMLEMLAPQAANALESARLYAELIDENARRLETEAALRHARTELARTAHMTVMGELAASIAHEINQPLTSIVSSAGAGMRWLRGTPPDLDEALASLDDIRASGVRAADIVRALRSLARQAPPALAPLAIDDLIRDMLHLTATEIDAKQVALRVDLHCAAIRVMADRTQIQQVILNLVTNALDAMDGQAASRELDIASQAGDGYATVSIADRGAGIDAGIANRIFDAFFTTKSNGMGMGLAICRSIVEAHGGTLEAAPRGDGGSVLTFRLPVSTAD</sequence>
<feature type="domain" description="Histidine kinase" evidence="5">
    <location>
        <begin position="1556"/>
        <end position="1770"/>
    </location>
</feature>
<dbReference type="Pfam" id="PF01590">
    <property type="entry name" value="GAF"/>
    <property type="match status" value="1"/>
</dbReference>
<gene>
    <name evidence="6" type="ORF">DPR02_21600</name>
</gene>
<organism evidence="6 7">
    <name type="scientific">Burkholderia cepacia</name>
    <name type="common">Pseudomonas cepacia</name>
    <dbReference type="NCBI Taxonomy" id="292"/>
    <lineage>
        <taxon>Bacteria</taxon>
        <taxon>Pseudomonadati</taxon>
        <taxon>Pseudomonadota</taxon>
        <taxon>Betaproteobacteria</taxon>
        <taxon>Burkholderiales</taxon>
        <taxon>Burkholderiaceae</taxon>
        <taxon>Burkholderia</taxon>
        <taxon>Burkholderia cepacia complex</taxon>
    </lineage>
</organism>
<evidence type="ECO:0000259" key="5">
    <source>
        <dbReference type="PROSITE" id="PS50109"/>
    </source>
</evidence>
<protein>
    <recommendedName>
        <fullName evidence="2">histidine kinase</fullName>
        <ecNumber evidence="2">2.7.13.3</ecNumber>
    </recommendedName>
</protein>
<dbReference type="SMART" id="SM00220">
    <property type="entry name" value="S_TKc"/>
    <property type="match status" value="1"/>
</dbReference>
<dbReference type="Pfam" id="PF00069">
    <property type="entry name" value="Pkinase"/>
    <property type="match status" value="1"/>
</dbReference>
<dbReference type="PANTHER" id="PTHR43642:SF1">
    <property type="entry name" value="HYBRID SIGNAL TRANSDUCTION HISTIDINE KINASE G"/>
    <property type="match status" value="1"/>
</dbReference>
<dbReference type="SUPFAM" id="SSF55874">
    <property type="entry name" value="ATPase domain of HSP90 chaperone/DNA topoisomerase II/histidine kinase"/>
    <property type="match status" value="1"/>
</dbReference>
<dbReference type="Gene3D" id="1.10.510.10">
    <property type="entry name" value="Transferase(Phosphotransferase) domain 1"/>
    <property type="match status" value="1"/>
</dbReference>
<dbReference type="InterPro" id="IPR027417">
    <property type="entry name" value="P-loop_NTPase"/>
</dbReference>
<dbReference type="InterPro" id="IPR053159">
    <property type="entry name" value="Hybrid_Histidine_Kinase"/>
</dbReference>
<dbReference type="InterPro" id="IPR041664">
    <property type="entry name" value="AAA_16"/>
</dbReference>
<dbReference type="EC" id="2.7.13.3" evidence="2"/>
<accession>A0AAQ0FBP1</accession>
<dbReference type="Gene3D" id="1.10.287.130">
    <property type="match status" value="1"/>
</dbReference>
<dbReference type="InterPro" id="IPR003661">
    <property type="entry name" value="HisK_dim/P_dom"/>
</dbReference>
<dbReference type="Gene3D" id="3.30.565.10">
    <property type="entry name" value="Histidine kinase-like ATPase, C-terminal domain"/>
    <property type="match status" value="1"/>
</dbReference>
<dbReference type="InterPro" id="IPR003594">
    <property type="entry name" value="HATPase_dom"/>
</dbReference>
<dbReference type="Pfam" id="PF02518">
    <property type="entry name" value="HATPase_c"/>
    <property type="match status" value="1"/>
</dbReference>
<evidence type="ECO:0000256" key="3">
    <source>
        <dbReference type="ARBA" id="ARBA00022553"/>
    </source>
</evidence>
<dbReference type="SMART" id="SM00065">
    <property type="entry name" value="GAF"/>
    <property type="match status" value="1"/>
</dbReference>
<dbReference type="InterPro" id="IPR029016">
    <property type="entry name" value="GAF-like_dom_sf"/>
</dbReference>
<feature type="domain" description="Protein kinase" evidence="4">
    <location>
        <begin position="78"/>
        <end position="338"/>
    </location>
</feature>
<dbReference type="PANTHER" id="PTHR43642">
    <property type="entry name" value="HYBRID SIGNAL TRANSDUCTION HISTIDINE KINASE G"/>
    <property type="match status" value="1"/>
</dbReference>
<keyword evidence="6" id="KW-0808">Transferase</keyword>
<reference evidence="6 7" key="1">
    <citation type="submission" date="2018-06" db="EMBL/GenBank/DDBJ databases">
        <title>Towards the identification of Burkholderia cepacia strain which caused fatal septicemia.</title>
        <authorList>
            <person name="Bui L.A.T."/>
            <person name="Zakharova I.B."/>
            <person name="Shpak I.M."/>
            <person name="Teteryatnikova N."/>
            <person name="Ustinov D.V."/>
            <person name="Kuzyutina Y.A."/>
            <person name="Nguyen H.N."/>
            <person name="Antonov A.S."/>
            <person name="Avdyusheva E.F."/>
            <person name="Victorov D.V."/>
        </authorList>
    </citation>
    <scope>NUCLEOTIDE SEQUENCE [LARGE SCALE GENOMIC DNA]</scope>
    <source>
        <strain evidence="6 7">PT02</strain>
    </source>
</reference>
<dbReference type="Gene3D" id="3.40.50.300">
    <property type="entry name" value="P-loop containing nucleotide triphosphate hydrolases"/>
    <property type="match status" value="1"/>
</dbReference>
<dbReference type="CDD" id="cd00082">
    <property type="entry name" value="HisKA"/>
    <property type="match status" value="1"/>
</dbReference>
<dbReference type="Pfam" id="PF00512">
    <property type="entry name" value="HisKA"/>
    <property type="match status" value="1"/>
</dbReference>
<dbReference type="InterPro" id="IPR004358">
    <property type="entry name" value="Sig_transdc_His_kin-like_C"/>
</dbReference>
<evidence type="ECO:0000259" key="4">
    <source>
        <dbReference type="PROSITE" id="PS50011"/>
    </source>
</evidence>
<dbReference type="Proteomes" id="UP000248899">
    <property type="component" value="Unassembled WGS sequence"/>
</dbReference>
<dbReference type="InterPro" id="IPR011009">
    <property type="entry name" value="Kinase-like_dom_sf"/>
</dbReference>
<dbReference type="Pfam" id="PF13191">
    <property type="entry name" value="AAA_16"/>
    <property type="match status" value="1"/>
</dbReference>
<dbReference type="SMART" id="SM00388">
    <property type="entry name" value="HisKA"/>
    <property type="match status" value="1"/>
</dbReference>
<dbReference type="InterPro" id="IPR036890">
    <property type="entry name" value="HATPase_C_sf"/>
</dbReference>
<dbReference type="PROSITE" id="PS50109">
    <property type="entry name" value="HIS_KIN"/>
    <property type="match status" value="1"/>
</dbReference>
<name>A0AAQ0FBP1_BURCE</name>
<proteinExistence type="predicted"/>
<evidence type="ECO:0000313" key="6">
    <source>
        <dbReference type="EMBL" id="RAQ06420.1"/>
    </source>
</evidence>
<dbReference type="SUPFAM" id="SSF52540">
    <property type="entry name" value="P-loop containing nucleoside triphosphate hydrolases"/>
    <property type="match status" value="1"/>
</dbReference>
<dbReference type="PROSITE" id="PS50011">
    <property type="entry name" value="PROTEIN_KINASE_DOM"/>
    <property type="match status" value="1"/>
</dbReference>
<dbReference type="GO" id="GO:0000155">
    <property type="term" value="F:phosphorelay sensor kinase activity"/>
    <property type="evidence" value="ECO:0007669"/>
    <property type="project" value="InterPro"/>
</dbReference>
<dbReference type="GO" id="GO:0005524">
    <property type="term" value="F:ATP binding"/>
    <property type="evidence" value="ECO:0007669"/>
    <property type="project" value="InterPro"/>
</dbReference>
<dbReference type="InterPro" id="IPR036097">
    <property type="entry name" value="HisK_dim/P_sf"/>
</dbReference>
<dbReference type="EMBL" id="QLUZ01000013">
    <property type="protein sequence ID" value="RAQ06420.1"/>
    <property type="molecule type" value="Genomic_DNA"/>
</dbReference>
<evidence type="ECO:0000256" key="1">
    <source>
        <dbReference type="ARBA" id="ARBA00000085"/>
    </source>
</evidence>
<dbReference type="SUPFAM" id="SSF56112">
    <property type="entry name" value="Protein kinase-like (PK-like)"/>
    <property type="match status" value="1"/>
</dbReference>
<dbReference type="SUPFAM" id="SSF47384">
    <property type="entry name" value="Homodimeric domain of signal transducing histidine kinase"/>
    <property type="match status" value="1"/>
</dbReference>
<dbReference type="SMART" id="SM00387">
    <property type="entry name" value="HATPase_c"/>
    <property type="match status" value="1"/>
</dbReference>
<keyword evidence="3" id="KW-0597">Phosphoprotein</keyword>
<dbReference type="PRINTS" id="PR00344">
    <property type="entry name" value="BCTRLSENSOR"/>
</dbReference>
<dbReference type="InterPro" id="IPR003018">
    <property type="entry name" value="GAF"/>
</dbReference>
<comment type="catalytic activity">
    <reaction evidence="1">
        <text>ATP + protein L-histidine = ADP + protein N-phospho-L-histidine.</text>
        <dbReference type="EC" id="2.7.13.3"/>
    </reaction>
</comment>
<evidence type="ECO:0000256" key="2">
    <source>
        <dbReference type="ARBA" id="ARBA00012438"/>
    </source>
</evidence>
<keyword evidence="6" id="KW-0418">Kinase</keyword>
<dbReference type="InterPro" id="IPR005467">
    <property type="entry name" value="His_kinase_dom"/>
</dbReference>